<name>A0A3B4ZQA6_9TELE</name>
<organism evidence="3">
    <name type="scientific">Stegastes partitus</name>
    <name type="common">bicolor damselfish</name>
    <dbReference type="NCBI Taxonomy" id="144197"/>
    <lineage>
        <taxon>Eukaryota</taxon>
        <taxon>Metazoa</taxon>
        <taxon>Chordata</taxon>
        <taxon>Craniata</taxon>
        <taxon>Vertebrata</taxon>
        <taxon>Euteleostomi</taxon>
        <taxon>Actinopterygii</taxon>
        <taxon>Neopterygii</taxon>
        <taxon>Teleostei</taxon>
        <taxon>Neoteleostei</taxon>
        <taxon>Acanthomorphata</taxon>
        <taxon>Ovalentaria</taxon>
        <taxon>Pomacentridae</taxon>
        <taxon>Stegastes</taxon>
    </lineage>
</organism>
<evidence type="ECO:0000256" key="2">
    <source>
        <dbReference type="SAM" id="MobiDB-lite"/>
    </source>
</evidence>
<feature type="region of interest" description="Disordered" evidence="2">
    <location>
        <begin position="1167"/>
        <end position="1224"/>
    </location>
</feature>
<dbReference type="RefSeq" id="XP_008278502.1">
    <property type="nucleotide sequence ID" value="XM_008280280.1"/>
</dbReference>
<dbReference type="GO" id="GO:0005814">
    <property type="term" value="C:centriole"/>
    <property type="evidence" value="ECO:0007669"/>
    <property type="project" value="InterPro"/>
</dbReference>
<dbReference type="STRING" id="144197.ENSSPAP00000010425"/>
<dbReference type="OrthoDB" id="10028852at2759"/>
<dbReference type="InterPro" id="IPR033207">
    <property type="entry name" value="CCP110"/>
</dbReference>
<reference evidence="3" key="1">
    <citation type="submission" date="2023-09" db="UniProtKB">
        <authorList>
            <consortium name="Ensembl"/>
        </authorList>
    </citation>
    <scope>IDENTIFICATION</scope>
</reference>
<feature type="compositionally biased region" description="Basic and acidic residues" evidence="2">
    <location>
        <begin position="782"/>
        <end position="794"/>
    </location>
</feature>
<feature type="region of interest" description="Disordered" evidence="2">
    <location>
        <begin position="934"/>
        <end position="955"/>
    </location>
</feature>
<dbReference type="AlphaFoldDB" id="A0A3B4ZQA6"/>
<feature type="compositionally biased region" description="Basic and acidic residues" evidence="2">
    <location>
        <begin position="314"/>
        <end position="326"/>
    </location>
</feature>
<accession>A0A3B4ZQA6</accession>
<feature type="region of interest" description="Disordered" evidence="2">
    <location>
        <begin position="779"/>
        <end position="810"/>
    </location>
</feature>
<feature type="region of interest" description="Disordered" evidence="2">
    <location>
        <begin position="359"/>
        <end position="383"/>
    </location>
</feature>
<dbReference type="GO" id="GO:0007099">
    <property type="term" value="P:centriole replication"/>
    <property type="evidence" value="ECO:0007669"/>
    <property type="project" value="InterPro"/>
</dbReference>
<evidence type="ECO:0000256" key="1">
    <source>
        <dbReference type="SAM" id="Coils"/>
    </source>
</evidence>
<feature type="compositionally biased region" description="Polar residues" evidence="2">
    <location>
        <begin position="1215"/>
        <end position="1224"/>
    </location>
</feature>
<feature type="compositionally biased region" description="Low complexity" evidence="2">
    <location>
        <begin position="111"/>
        <end position="124"/>
    </location>
</feature>
<feature type="region of interest" description="Disordered" evidence="2">
    <location>
        <begin position="101"/>
        <end position="146"/>
    </location>
</feature>
<feature type="compositionally biased region" description="Polar residues" evidence="2">
    <location>
        <begin position="101"/>
        <end position="110"/>
    </location>
</feature>
<dbReference type="PANTHER" id="PTHR13594:SF2">
    <property type="entry name" value="SI:CH73-100L22.3"/>
    <property type="match status" value="1"/>
</dbReference>
<dbReference type="PANTHER" id="PTHR13594">
    <property type="entry name" value="CENTRIOLAR COILED-COIL PROTEIN OF 110 KDA"/>
    <property type="match status" value="1"/>
</dbReference>
<keyword evidence="4" id="KW-1185">Reference proteome</keyword>
<proteinExistence type="predicted"/>
<feature type="region of interest" description="Disordered" evidence="2">
    <location>
        <begin position="732"/>
        <end position="759"/>
    </location>
</feature>
<evidence type="ECO:0000313" key="5">
    <source>
        <dbReference type="RefSeq" id="XP_008278502.1"/>
    </source>
</evidence>
<gene>
    <name evidence="5" type="primary">LOC103356205</name>
</gene>
<dbReference type="CTD" id="100329274"/>
<feature type="compositionally biased region" description="Acidic residues" evidence="2">
    <location>
        <begin position="362"/>
        <end position="374"/>
    </location>
</feature>
<protein>
    <submittedName>
        <fullName evidence="3">Uncharacterized LOC103356205</fullName>
    </submittedName>
    <submittedName>
        <fullName evidence="5">Uncharacterized protein LOC103356205</fullName>
    </submittedName>
</protein>
<keyword evidence="1" id="KW-0175">Coiled coil</keyword>
<dbReference type="GO" id="GO:0032053">
    <property type="term" value="P:ciliary basal body organization"/>
    <property type="evidence" value="ECO:0007669"/>
    <property type="project" value="TreeGrafter"/>
</dbReference>
<feature type="compositionally biased region" description="Basic and acidic residues" evidence="2">
    <location>
        <begin position="1176"/>
        <end position="1185"/>
    </location>
</feature>
<evidence type="ECO:0000313" key="3">
    <source>
        <dbReference type="Ensembl" id="ENSSPAP00000010425.1"/>
    </source>
</evidence>
<feature type="region of interest" description="Disordered" evidence="2">
    <location>
        <begin position="15"/>
        <end position="35"/>
    </location>
</feature>
<feature type="region of interest" description="Disordered" evidence="2">
    <location>
        <begin position="402"/>
        <end position="439"/>
    </location>
</feature>
<dbReference type="Proteomes" id="UP000694891">
    <property type="component" value="Unplaced"/>
</dbReference>
<dbReference type="Pfam" id="PF16025">
    <property type="entry name" value="CaM_bind"/>
    <property type="match status" value="1"/>
</dbReference>
<dbReference type="GO" id="GO:1903723">
    <property type="term" value="P:negative regulation of centriole elongation"/>
    <property type="evidence" value="ECO:0007669"/>
    <property type="project" value="TreeGrafter"/>
</dbReference>
<feature type="region of interest" description="Disordered" evidence="2">
    <location>
        <begin position="314"/>
        <end position="339"/>
    </location>
</feature>
<feature type="coiled-coil region" evidence="1">
    <location>
        <begin position="970"/>
        <end position="1004"/>
    </location>
</feature>
<dbReference type="GO" id="GO:0032465">
    <property type="term" value="P:regulation of cytokinesis"/>
    <property type="evidence" value="ECO:0007669"/>
    <property type="project" value="InterPro"/>
</dbReference>
<sequence length="1224" mass="136697">MEDYDKFVQRRLSQLRKNEEEEEKDRSPSSASSLIRFYGRPILPPLLSGHQRDEMQQHRDEAQKAAVQRKLKDDPRMAYVQTILHSVQLRTTPTLEELLQESENNTQPSLSYNTSSGSVSQSNSFAGTKDSLSPPTLTKAKDGDSLPPLTSTTYSAFFASNVTPQQSYHDGCLIDQLDSQQGSQPSSFNGASHHSLSSGYVTYENVGNNTTVSGRIDTSEGVYDTGGFFLHNTSNTIAKMPDIISHPPIDGEELERSGLESSFCHNLVEVRDISCTSFQEDLVTYDHLSTEKPESSHLDSVEHEDNIPFTAILDSDKDESVDRNEESVPLLENSGFSDNPLQTLSTHHCLTAELLTQHDSSEAEPVDTQVDEADSQPPEEPYRLSLQALLKKSQEYRRRQRMLRNQAKNTKIQERTQEQPRARAEEQSLSDKENDEFPYKGTVTAEGKKTKERKGTFIQSVETSPKKSWESDMIENEFTGKKTNVKSESVHLPGDGNTKGLTSVEEETTLKNNKLNSSQEVITKPKPISAFTQQQPTSTWTSPLQDAFHVTTCPTAFYKGVEKYHTVPAPTFCRSPVHCKSKGSLKDGQAVDGAETSEGKFVFSTSFNQNQKVEEANLGRQNSHTAVLSTVEGDVTSVLAKSSQHIDLLESNLSSLKVLISDLESTMKENLDNHSQTESNTPSVLSFKGINLSEQIKHYQHKQLGQNDGDYWEDRQRDEDDDEIMGGELQRRQSFSNCKNMHEDSNSGPEPSASDTDDAPITVQEKGAETVNVGELRLIKTTAREREKRSREGKGGLTKSYAQHGGCRKQQPPAKCIFSVAQRMRIPDVFRNVPPETTDPCEALVLSDASNHLVERRNEMTVEGHNSIHSPSLNQSYDVDRPSGLWFLEGSGSASGSQGRLVQEKHLTPESEGEGQGGVSKVKRRLLMHMTEEVQGRSADTSGGPGSVVRPNSSTPRAAVCFNEGLGSQMDKQEQLKKVHAAQVRALQEEHRKQQEELLQALAVRYRLLQSVSFPCSMSSSRLGDTSTFLSQPSSPLSGRYRPLLSAAVKGFLTRRLLKTVRVAQLVRTIRDTQQFLQAFQQQSPGRGELCSRQDLLLQERVTLQLRAARYEVYDIFFSLSAIERMQLISWDRELARERELRRQRGHTGQPRGKSCLSAATQKSLERKSGMIIQKKAAERRRGAETRTGQKSGVSPEQPLETKRGQFRANPQRVPKSTFSSRPR</sequence>
<evidence type="ECO:0000313" key="4">
    <source>
        <dbReference type="Proteomes" id="UP000694891"/>
    </source>
</evidence>
<feature type="compositionally biased region" description="Basic and acidic residues" evidence="2">
    <location>
        <begin position="16"/>
        <end position="27"/>
    </location>
</feature>
<dbReference type="GeneTree" id="ENSGT00390000004090"/>
<dbReference type="Ensembl" id="ENSSPAT00000010605.1">
    <property type="protein sequence ID" value="ENSSPAP00000010425.1"/>
    <property type="gene ID" value="ENSSPAG00000007929.1"/>
</dbReference>
<feature type="compositionally biased region" description="Basic and acidic residues" evidence="2">
    <location>
        <begin position="411"/>
        <end position="438"/>
    </location>
</feature>
<feature type="region of interest" description="Disordered" evidence="2">
    <location>
        <begin position="1142"/>
        <end position="1161"/>
    </location>
</feature>
<reference evidence="5" key="2">
    <citation type="submission" date="2025-04" db="UniProtKB">
        <authorList>
            <consortium name="RefSeq"/>
        </authorList>
    </citation>
    <scope>IDENTIFICATION</scope>
</reference>